<dbReference type="EMBL" id="JAZDRP010000011">
    <property type="protein sequence ID" value="MEE2527317.1"/>
    <property type="molecule type" value="Genomic_DNA"/>
</dbReference>
<protein>
    <submittedName>
        <fullName evidence="2">DUF885 family protein</fullName>
    </submittedName>
</protein>
<evidence type="ECO:0000313" key="3">
    <source>
        <dbReference type="Proteomes" id="UP001354971"/>
    </source>
</evidence>
<keyword evidence="1" id="KW-0732">Signal</keyword>
<dbReference type="PANTHER" id="PTHR33361:SF2">
    <property type="entry name" value="DUF885 DOMAIN-CONTAINING PROTEIN"/>
    <property type="match status" value="1"/>
</dbReference>
<dbReference type="PANTHER" id="PTHR33361">
    <property type="entry name" value="GLR0591 PROTEIN"/>
    <property type="match status" value="1"/>
</dbReference>
<dbReference type="Pfam" id="PF05960">
    <property type="entry name" value="DUF885"/>
    <property type="match status" value="1"/>
</dbReference>
<reference evidence="2 3" key="1">
    <citation type="submission" date="2024-01" db="EMBL/GenBank/DDBJ databases">
        <title>Hyphobacterium bacterium isolated from marine sediment.</title>
        <authorList>
            <person name="Zhao S."/>
        </authorList>
    </citation>
    <scope>NUCLEOTIDE SEQUENCE [LARGE SCALE GENOMIC DNA]</scope>
    <source>
        <strain evidence="3">HN65</strain>
    </source>
</reference>
<name>A0ABU7LTU1_9PROT</name>
<evidence type="ECO:0000313" key="2">
    <source>
        <dbReference type="EMBL" id="MEE2527317.1"/>
    </source>
</evidence>
<evidence type="ECO:0000256" key="1">
    <source>
        <dbReference type="SAM" id="SignalP"/>
    </source>
</evidence>
<dbReference type="InterPro" id="IPR010281">
    <property type="entry name" value="DUF885"/>
</dbReference>
<dbReference type="Proteomes" id="UP001354971">
    <property type="component" value="Unassembled WGS sequence"/>
</dbReference>
<sequence length="585" mass="66198">MLRALLVSGLVLSAPAFADDAEDFETLIADFEAFENREDPEENPEFARRWGDLSPEALAEAREAEAGFLERLQDIDESALPEDQIVNYATLDYVLRFRVELAQYDMQRAPFSNDSGFFSTPLYAASSARPRTVEAAENWIARLEDIPRYLDQNIYWMRQGIEDGYTQPQNIIGGVRDQIAAIAAMSVEETGMVAPIENLPATVSEVERARLIAAATVAVENVVLPAYADLLTFMDEEYVPAAREDLGISSVPNGRAQYQALVRFHTTLDTSPEEVHQRGLAEVARIRGEMEEIIEEVGFEGTFAEFLDFLRTDPQFYAETEEELMMYASWLAKRADDAMPRFFGRLPRLSYGVRPVPASMAPTYTTGRYWPGSLENGVAGGYMVNTYNLSQRPLYNLPALTVHEAVPGHHHQIALAQELEDVPDFRRNTYITAFGEGWGLYTEFLAEEMGMYSTPYDQFGRLTYEMWRACRLVVDTGIHYMGWTREQAEACFLENSALAPHNIRTEVSRYISWPGQALAYKTGEMLMRDLRSRAEERLGAHFDIRDFHDELLSEGAVPLGYLEDRTEAWIEETLEAAEADEDAED</sequence>
<gene>
    <name evidence="2" type="ORF">V0U79_13200</name>
</gene>
<organism evidence="2 3">
    <name type="scientific">Hyphobacterium lacteum</name>
    <dbReference type="NCBI Taxonomy" id="3116575"/>
    <lineage>
        <taxon>Bacteria</taxon>
        <taxon>Pseudomonadati</taxon>
        <taxon>Pseudomonadota</taxon>
        <taxon>Alphaproteobacteria</taxon>
        <taxon>Maricaulales</taxon>
        <taxon>Maricaulaceae</taxon>
        <taxon>Hyphobacterium</taxon>
    </lineage>
</organism>
<feature type="chain" id="PRO_5046827728" evidence="1">
    <location>
        <begin position="19"/>
        <end position="585"/>
    </location>
</feature>
<comment type="caution">
    <text evidence="2">The sequence shown here is derived from an EMBL/GenBank/DDBJ whole genome shotgun (WGS) entry which is preliminary data.</text>
</comment>
<accession>A0ABU7LTU1</accession>
<feature type="signal peptide" evidence="1">
    <location>
        <begin position="1"/>
        <end position="18"/>
    </location>
</feature>
<dbReference type="RefSeq" id="WP_330199979.1">
    <property type="nucleotide sequence ID" value="NZ_JAZDRP010000011.1"/>
</dbReference>
<keyword evidence="3" id="KW-1185">Reference proteome</keyword>
<proteinExistence type="predicted"/>